<dbReference type="EMBL" id="JBHSGB010000017">
    <property type="protein sequence ID" value="MFC4656947.1"/>
    <property type="molecule type" value="Genomic_DNA"/>
</dbReference>
<accession>A0ABV9JRX1</accession>
<gene>
    <name evidence="7" type="primary">fliS</name>
    <name evidence="7" type="ORF">ACFO3I_18150</name>
</gene>
<protein>
    <recommendedName>
        <fullName evidence="6">Flagellar secretion chaperone FliS</fullName>
    </recommendedName>
</protein>
<dbReference type="Proteomes" id="UP001595962">
    <property type="component" value="Unassembled WGS sequence"/>
</dbReference>
<reference evidence="8" key="1">
    <citation type="journal article" date="2019" name="Int. J. Syst. Evol. Microbiol.">
        <title>The Global Catalogue of Microorganisms (GCM) 10K type strain sequencing project: providing services to taxonomists for standard genome sequencing and annotation.</title>
        <authorList>
            <consortium name="The Broad Institute Genomics Platform"/>
            <consortium name="The Broad Institute Genome Sequencing Center for Infectious Disease"/>
            <person name="Wu L."/>
            <person name="Ma J."/>
        </authorList>
    </citation>
    <scope>NUCLEOTIDE SEQUENCE [LARGE SCALE GENOMIC DNA]</scope>
    <source>
        <strain evidence="8">DT28</strain>
    </source>
</reference>
<comment type="similarity">
    <text evidence="2 6">Belongs to the FliS family.</text>
</comment>
<evidence type="ECO:0000256" key="5">
    <source>
        <dbReference type="ARBA" id="ARBA00023186"/>
    </source>
</evidence>
<dbReference type="InterPro" id="IPR003713">
    <property type="entry name" value="FliS"/>
</dbReference>
<dbReference type="Gene3D" id="1.20.120.340">
    <property type="entry name" value="Flagellar protein FliS"/>
    <property type="match status" value="1"/>
</dbReference>
<keyword evidence="3 6" id="KW-0963">Cytoplasm</keyword>
<dbReference type="SUPFAM" id="SSF101116">
    <property type="entry name" value="Flagellar export chaperone FliS"/>
    <property type="match status" value="1"/>
</dbReference>
<evidence type="ECO:0000256" key="2">
    <source>
        <dbReference type="ARBA" id="ARBA00008787"/>
    </source>
</evidence>
<dbReference type="RefSeq" id="WP_377336502.1">
    <property type="nucleotide sequence ID" value="NZ_JBHSGB010000017.1"/>
</dbReference>
<name>A0ABV9JRX1_9GAMM</name>
<evidence type="ECO:0000313" key="7">
    <source>
        <dbReference type="EMBL" id="MFC4656947.1"/>
    </source>
</evidence>
<dbReference type="CDD" id="cd16098">
    <property type="entry name" value="FliS"/>
    <property type="match status" value="1"/>
</dbReference>
<dbReference type="Pfam" id="PF02561">
    <property type="entry name" value="FliS"/>
    <property type="match status" value="1"/>
</dbReference>
<keyword evidence="4 6" id="KW-1005">Bacterial flagellum biogenesis</keyword>
<comment type="caution">
    <text evidence="7">The sequence shown here is derived from an EMBL/GenBank/DDBJ whole genome shotgun (WGS) entry which is preliminary data.</text>
</comment>
<sequence length="144" mass="16101">MYGNKVKQYQREALKSRLASADPYEIIKLLMDGAIESMKIARIMIEQREFEGKSKAISKASSIIDSLRVSLDHSVGGDMTENLAALYFYMVRRLTDASVQNDVSIIDEVVDLLSTIKSAWDSIPETARMEAYATRENELGMVSG</sequence>
<dbReference type="PIRSF" id="PIRSF039090">
    <property type="entry name" value="Flis"/>
    <property type="match status" value="1"/>
</dbReference>
<evidence type="ECO:0000256" key="6">
    <source>
        <dbReference type="PIRNR" id="PIRNR039090"/>
    </source>
</evidence>
<evidence type="ECO:0000256" key="4">
    <source>
        <dbReference type="ARBA" id="ARBA00022795"/>
    </source>
</evidence>
<dbReference type="InterPro" id="IPR036584">
    <property type="entry name" value="FliS_sf"/>
</dbReference>
<dbReference type="PANTHER" id="PTHR34773:SF1">
    <property type="entry name" value="FLAGELLAR SECRETION CHAPERONE FLIS"/>
    <property type="match status" value="1"/>
</dbReference>
<evidence type="ECO:0000256" key="1">
    <source>
        <dbReference type="ARBA" id="ARBA00004514"/>
    </source>
</evidence>
<keyword evidence="7" id="KW-0969">Cilium</keyword>
<organism evidence="7 8">
    <name type="scientific">Rheinheimera marina</name>
    <dbReference type="NCBI Taxonomy" id="1774958"/>
    <lineage>
        <taxon>Bacteria</taxon>
        <taxon>Pseudomonadati</taxon>
        <taxon>Pseudomonadota</taxon>
        <taxon>Gammaproteobacteria</taxon>
        <taxon>Chromatiales</taxon>
        <taxon>Chromatiaceae</taxon>
        <taxon>Rheinheimera</taxon>
    </lineage>
</organism>
<dbReference type="PANTHER" id="PTHR34773">
    <property type="entry name" value="FLAGELLAR SECRETION CHAPERONE FLIS"/>
    <property type="match status" value="1"/>
</dbReference>
<dbReference type="NCBIfam" id="TIGR00208">
    <property type="entry name" value="fliS"/>
    <property type="match status" value="1"/>
</dbReference>
<comment type="subcellular location">
    <subcellularLocation>
        <location evidence="1 6">Cytoplasm</location>
        <location evidence="1 6">Cytosol</location>
    </subcellularLocation>
</comment>
<keyword evidence="5" id="KW-0143">Chaperone</keyword>
<keyword evidence="8" id="KW-1185">Reference proteome</keyword>
<evidence type="ECO:0000256" key="3">
    <source>
        <dbReference type="ARBA" id="ARBA00022490"/>
    </source>
</evidence>
<keyword evidence="7" id="KW-0282">Flagellum</keyword>
<keyword evidence="7" id="KW-0966">Cell projection</keyword>
<proteinExistence type="inferred from homology"/>
<evidence type="ECO:0000313" key="8">
    <source>
        <dbReference type="Proteomes" id="UP001595962"/>
    </source>
</evidence>